<accession>J6EX39</accession>
<reference evidence="1 2" key="1">
    <citation type="journal article" date="2012" name="Eukaryot. Cell">
        <title>Draft genome sequence of CBS 2479, the standard type strain of Trichosporon asahii.</title>
        <authorList>
            <person name="Yang R.Y."/>
            <person name="Li H.T."/>
            <person name="Zhu H."/>
            <person name="Zhou G.P."/>
            <person name="Wang M."/>
            <person name="Wang L."/>
        </authorList>
    </citation>
    <scope>NUCLEOTIDE SEQUENCE [LARGE SCALE GENOMIC DNA]</scope>
    <source>
        <strain evidence="2">ATCC 90039 / CBS 2479 / JCM 2466 / KCTC 7840 / NCYC 2677 / UAMH 7654</strain>
    </source>
</reference>
<proteinExistence type="predicted"/>
<protein>
    <submittedName>
        <fullName evidence="1">Uncharacterized protein</fullName>
    </submittedName>
</protein>
<dbReference type="KEGG" id="tasa:A1Q1_03868"/>
<name>J6EX39_TRIAS</name>
<evidence type="ECO:0000313" key="2">
    <source>
        <dbReference type="Proteomes" id="UP000002748"/>
    </source>
</evidence>
<dbReference type="GeneID" id="25987381"/>
<sequence>MIAACQGERVLELPEKGHAIWHFLFFIQRANFCLKGDRWDIDFCDFVVFLHKYDCELALQLLIEGVAAMPVEYAARPLLLFLIGIHAERYPLCARALDMPPQCWGDTPADSRPPNVGDLTVSVLHPLAFSCNLFCRLPQDFLWALLHLPYQAADSADQGGLGDRFLSLINYVV</sequence>
<comment type="caution">
    <text evidence="1">The sequence shown here is derived from an EMBL/GenBank/DDBJ whole genome shotgun (WGS) entry which is preliminary data.</text>
</comment>
<gene>
    <name evidence="1" type="ORF">A1Q1_03868</name>
</gene>
<dbReference type="AlphaFoldDB" id="J6EX39"/>
<dbReference type="Proteomes" id="UP000002748">
    <property type="component" value="Unassembled WGS sequence"/>
</dbReference>
<dbReference type="VEuPathDB" id="FungiDB:A1Q1_03868"/>
<dbReference type="HOGENOM" id="CLU_1548708_0_0_1"/>
<dbReference type="RefSeq" id="XP_014177768.1">
    <property type="nucleotide sequence ID" value="XM_014322293.1"/>
</dbReference>
<organism evidence="1 2">
    <name type="scientific">Trichosporon asahii var. asahii (strain ATCC 90039 / CBS 2479 / JCM 2466 / KCTC 7840 / NBRC 103889/ NCYC 2677 / UAMH 7654)</name>
    <name type="common">Yeast</name>
    <dbReference type="NCBI Taxonomy" id="1186058"/>
    <lineage>
        <taxon>Eukaryota</taxon>
        <taxon>Fungi</taxon>
        <taxon>Dikarya</taxon>
        <taxon>Basidiomycota</taxon>
        <taxon>Agaricomycotina</taxon>
        <taxon>Tremellomycetes</taxon>
        <taxon>Trichosporonales</taxon>
        <taxon>Trichosporonaceae</taxon>
        <taxon>Trichosporon</taxon>
    </lineage>
</organism>
<dbReference type="EMBL" id="ALBS01000256">
    <property type="protein sequence ID" value="EJT47397.1"/>
    <property type="molecule type" value="Genomic_DNA"/>
</dbReference>
<evidence type="ECO:0000313" key="1">
    <source>
        <dbReference type="EMBL" id="EJT47397.1"/>
    </source>
</evidence>